<evidence type="ECO:0000256" key="1">
    <source>
        <dbReference type="SAM" id="MobiDB-lite"/>
    </source>
</evidence>
<evidence type="ECO:0008006" key="4">
    <source>
        <dbReference type="Google" id="ProtNLM"/>
    </source>
</evidence>
<dbReference type="EMBL" id="JAPFFF010000008">
    <property type="protein sequence ID" value="KAK8883765.1"/>
    <property type="molecule type" value="Genomic_DNA"/>
</dbReference>
<evidence type="ECO:0000313" key="2">
    <source>
        <dbReference type="EMBL" id="KAK8883765.1"/>
    </source>
</evidence>
<feature type="compositionally biased region" description="Basic and acidic residues" evidence="1">
    <location>
        <begin position="207"/>
        <end position="224"/>
    </location>
</feature>
<gene>
    <name evidence="2" type="ORF">M9Y10_042864</name>
</gene>
<reference evidence="2 3" key="1">
    <citation type="submission" date="2024-04" db="EMBL/GenBank/DDBJ databases">
        <title>Tritrichomonas musculus Genome.</title>
        <authorList>
            <person name="Alves-Ferreira E."/>
            <person name="Grigg M."/>
            <person name="Lorenzi H."/>
            <person name="Galac M."/>
        </authorList>
    </citation>
    <scope>NUCLEOTIDE SEQUENCE [LARGE SCALE GENOMIC DNA]</scope>
    <source>
        <strain evidence="2 3">EAF2021</strain>
    </source>
</reference>
<dbReference type="PANTHER" id="PTHR12761:SF1">
    <property type="entry name" value="BLOC-3 COMPLEX MEMBER HPS1"/>
    <property type="match status" value="1"/>
</dbReference>
<accession>A0ABR2JY38</accession>
<feature type="region of interest" description="Disordered" evidence="1">
    <location>
        <begin position="201"/>
        <end position="237"/>
    </location>
</feature>
<feature type="compositionally biased region" description="Low complexity" evidence="1">
    <location>
        <begin position="225"/>
        <end position="237"/>
    </location>
</feature>
<comment type="caution">
    <text evidence="2">The sequence shown here is derived from an EMBL/GenBank/DDBJ whole genome shotgun (WGS) entry which is preliminary data.</text>
</comment>
<dbReference type="InterPro" id="IPR026053">
    <property type="entry name" value="HPS1"/>
</dbReference>
<evidence type="ECO:0000313" key="3">
    <source>
        <dbReference type="Proteomes" id="UP001470230"/>
    </source>
</evidence>
<keyword evidence="3" id="KW-1185">Reference proteome</keyword>
<organism evidence="2 3">
    <name type="scientific">Tritrichomonas musculus</name>
    <dbReference type="NCBI Taxonomy" id="1915356"/>
    <lineage>
        <taxon>Eukaryota</taxon>
        <taxon>Metamonada</taxon>
        <taxon>Parabasalia</taxon>
        <taxon>Tritrichomonadida</taxon>
        <taxon>Tritrichomonadidae</taxon>
        <taxon>Tritrichomonas</taxon>
    </lineage>
</organism>
<sequence>MSFVRVITPTITFYPPDSQQQDDRTINGILNFITSSMGCHLQYFRTNNQTIVFSYWNQILFIVSGVNESVAYLRFRLQIIREIAVFLFGLDFDQIMRKSTINVNFIDLYAKYVDEFLKMTENDYYTQLGLISHNSYFSEFSNYLSESIPSSQFPHDLPFIDCFILKNHKIVSRLNLANQNPINYMSVYILSLFSRIEYPDTDSATPNRKEKESDPEESKSKDVSNTEINNNDNNQESSYEKQYKLFDPNYVNITDPPSVQLRAGYITIGETSCLCSISSTLLGPNSPYVALFITQELNTDVKKFIVSGIISLISSSMSEAVRLILTPLSFNFPGLVYFLAANRSSGECFDFESCGDVKSHHITNLLFRTMKNYTFEALFNGQTTFIWRDSHFLFVYSIFFIQSDGKAVNPPEKVKIPIFKNDYNLTYQTICNEFFHKEKNLKVYEVYSIFLGVVPPQAAYCETVDMFIDVIKEKKIIFTGNVDVLKASLLPHSKKNRNSLLNS</sequence>
<dbReference type="PANTHER" id="PTHR12761">
    <property type="entry name" value="HERMANSKY-PUDLAK SYNDROME PROTEIN 1"/>
    <property type="match status" value="1"/>
</dbReference>
<protein>
    <recommendedName>
        <fullName evidence="4">FUZ/MON1/HPS1 first Longin domain-containing protein</fullName>
    </recommendedName>
</protein>
<name>A0ABR2JY38_9EUKA</name>
<proteinExistence type="predicted"/>
<dbReference type="Proteomes" id="UP001470230">
    <property type="component" value="Unassembled WGS sequence"/>
</dbReference>